<dbReference type="GO" id="GO:0043041">
    <property type="term" value="P:amino acid activation for nonribosomal peptide biosynthetic process"/>
    <property type="evidence" value="ECO:0007669"/>
    <property type="project" value="TreeGrafter"/>
</dbReference>
<dbReference type="RefSeq" id="WP_145230664.1">
    <property type="nucleotide sequence ID" value="NZ_VIVQ01000005.1"/>
</dbReference>
<keyword evidence="3" id="KW-1185">Reference proteome</keyword>
<dbReference type="EMBL" id="VIVQ01000005">
    <property type="protein sequence ID" value="TWE07404.1"/>
    <property type="molecule type" value="Genomic_DNA"/>
</dbReference>
<evidence type="ECO:0000259" key="1">
    <source>
        <dbReference type="Pfam" id="PF00501"/>
    </source>
</evidence>
<dbReference type="GO" id="GO:0044550">
    <property type="term" value="P:secondary metabolite biosynthetic process"/>
    <property type="evidence" value="ECO:0007669"/>
    <property type="project" value="TreeGrafter"/>
</dbReference>
<dbReference type="GO" id="GO:0016874">
    <property type="term" value="F:ligase activity"/>
    <property type="evidence" value="ECO:0007669"/>
    <property type="project" value="UniProtKB-KW"/>
</dbReference>
<proteinExistence type="predicted"/>
<dbReference type="Gene3D" id="3.40.50.12780">
    <property type="entry name" value="N-terminal domain of ligase-like"/>
    <property type="match status" value="1"/>
</dbReference>
<organism evidence="2 3">
    <name type="scientific">Rudaeicoccus suwonensis</name>
    <dbReference type="NCBI Taxonomy" id="657409"/>
    <lineage>
        <taxon>Bacteria</taxon>
        <taxon>Bacillati</taxon>
        <taxon>Actinomycetota</taxon>
        <taxon>Actinomycetes</taxon>
        <taxon>Micrococcales</taxon>
        <taxon>Dermacoccaceae</taxon>
        <taxon>Rudaeicoccus</taxon>
    </lineage>
</organism>
<keyword evidence="2" id="KW-0436">Ligase</keyword>
<name>A0A561DVN4_9MICO</name>
<accession>A0A561DVN4</accession>
<reference evidence="2 3" key="1">
    <citation type="submission" date="2019-06" db="EMBL/GenBank/DDBJ databases">
        <title>Sequencing the genomes of 1000 actinobacteria strains.</title>
        <authorList>
            <person name="Klenk H.-P."/>
        </authorList>
    </citation>
    <scope>NUCLEOTIDE SEQUENCE [LARGE SCALE GENOMIC DNA]</scope>
    <source>
        <strain evidence="2 3">DSM 19560</strain>
    </source>
</reference>
<protein>
    <submittedName>
        <fullName evidence="2">Acyl-CoA synthetase (AMP-forming)/AMP-acid ligase II</fullName>
    </submittedName>
</protein>
<sequence>MSGSEDLWDIFESSVGAFGDVTALDAGNRTWSYGTLHDQAIAVRQRLCGSIGLPAVLVVWGQNGADAIVAYLVGTSMGSTIVPIDGQLPVERVMSMLSALGGGVILTDRENELRDRIDGRWSIGTLDGRIDRLGAKSRAGEEPDAAYILFTSGTTGEPKGVPILGESVRAYVDHVRPIVGMIPGDRHSQNFSLSFDLSVHDMFITWASGATLVLREDRSHLLIDVYIRDRQLTHWFSVPSALTFTTHREHEPLDTNLRWAGFCGEALTYDQVASVRAWFPNSEIVNLYGPTELTIACSAYKLPPRVADEVATSNGTVPIGRVFPHLEWRTAKAEHGDMDFQELLLRGVQRFKGYVQQESNVKAFRAGDDRTLLGHVRDEDWYRTGDVVEIAEGEMLIHHGRLDDQVKVAGHRIEIADVEENLRRIDVLGGVAVVVLRSPEARLEGMATLCAFYTAPDVDVRIARQSLQERLPAYMIPHDFRHVKSIPLNANGKIDRAALVAVCAEPGHSGN</sequence>
<dbReference type="PROSITE" id="PS00455">
    <property type="entry name" value="AMP_BINDING"/>
    <property type="match status" value="1"/>
</dbReference>
<dbReference type="Proteomes" id="UP000318297">
    <property type="component" value="Unassembled WGS sequence"/>
</dbReference>
<dbReference type="AlphaFoldDB" id="A0A561DVN4"/>
<dbReference type="InterPro" id="IPR042099">
    <property type="entry name" value="ANL_N_sf"/>
</dbReference>
<dbReference type="InterPro" id="IPR045851">
    <property type="entry name" value="AMP-bd_C_sf"/>
</dbReference>
<dbReference type="Gene3D" id="3.30.300.30">
    <property type="match status" value="1"/>
</dbReference>
<dbReference type="Pfam" id="PF00501">
    <property type="entry name" value="AMP-binding"/>
    <property type="match status" value="1"/>
</dbReference>
<dbReference type="GO" id="GO:0031177">
    <property type="term" value="F:phosphopantetheine binding"/>
    <property type="evidence" value="ECO:0007669"/>
    <property type="project" value="TreeGrafter"/>
</dbReference>
<evidence type="ECO:0000313" key="2">
    <source>
        <dbReference type="EMBL" id="TWE07404.1"/>
    </source>
</evidence>
<dbReference type="PANTHER" id="PTHR45527">
    <property type="entry name" value="NONRIBOSOMAL PEPTIDE SYNTHETASE"/>
    <property type="match status" value="1"/>
</dbReference>
<dbReference type="PANTHER" id="PTHR45527:SF1">
    <property type="entry name" value="FATTY ACID SYNTHASE"/>
    <property type="match status" value="1"/>
</dbReference>
<feature type="domain" description="AMP-dependent synthetase/ligase" evidence="1">
    <location>
        <begin position="11"/>
        <end position="354"/>
    </location>
</feature>
<comment type="caution">
    <text evidence="2">The sequence shown here is derived from an EMBL/GenBank/DDBJ whole genome shotgun (WGS) entry which is preliminary data.</text>
</comment>
<dbReference type="OrthoDB" id="2472181at2"/>
<dbReference type="InterPro" id="IPR020845">
    <property type="entry name" value="AMP-binding_CS"/>
</dbReference>
<evidence type="ECO:0000313" key="3">
    <source>
        <dbReference type="Proteomes" id="UP000318297"/>
    </source>
</evidence>
<dbReference type="GO" id="GO:0005737">
    <property type="term" value="C:cytoplasm"/>
    <property type="evidence" value="ECO:0007669"/>
    <property type="project" value="TreeGrafter"/>
</dbReference>
<gene>
    <name evidence="2" type="ORF">BKA23_3418</name>
</gene>
<dbReference type="SUPFAM" id="SSF56801">
    <property type="entry name" value="Acetyl-CoA synthetase-like"/>
    <property type="match status" value="1"/>
</dbReference>
<dbReference type="InterPro" id="IPR000873">
    <property type="entry name" value="AMP-dep_synth/lig_dom"/>
</dbReference>